<organism evidence="1 2">
    <name type="scientific">Araneus ventricosus</name>
    <name type="common">Orbweaver spider</name>
    <name type="synonym">Epeira ventricosa</name>
    <dbReference type="NCBI Taxonomy" id="182803"/>
    <lineage>
        <taxon>Eukaryota</taxon>
        <taxon>Metazoa</taxon>
        <taxon>Ecdysozoa</taxon>
        <taxon>Arthropoda</taxon>
        <taxon>Chelicerata</taxon>
        <taxon>Arachnida</taxon>
        <taxon>Araneae</taxon>
        <taxon>Araneomorphae</taxon>
        <taxon>Entelegynae</taxon>
        <taxon>Araneoidea</taxon>
        <taxon>Araneidae</taxon>
        <taxon>Araneus</taxon>
    </lineage>
</organism>
<protein>
    <submittedName>
        <fullName evidence="1">Uncharacterized protein</fullName>
    </submittedName>
</protein>
<sequence>MQIQYKAMTTIGVGLTCQWRKKKANASEVQSLALSDLRLTVRIIAGELNLRKSSMHTILAKHFRLKRLCAGLVKESCAFSNDCSHMPIIQTLGSIAIPAR</sequence>
<reference evidence="1 2" key="1">
    <citation type="journal article" date="2019" name="Sci. Rep.">
        <title>Orb-weaving spider Araneus ventricosus genome elucidates the spidroin gene catalogue.</title>
        <authorList>
            <person name="Kono N."/>
            <person name="Nakamura H."/>
            <person name="Ohtoshi R."/>
            <person name="Moran D.A.P."/>
            <person name="Shinohara A."/>
            <person name="Yoshida Y."/>
            <person name="Fujiwara M."/>
            <person name="Mori M."/>
            <person name="Tomita M."/>
            <person name="Arakawa K."/>
        </authorList>
    </citation>
    <scope>NUCLEOTIDE SEQUENCE [LARGE SCALE GENOMIC DNA]</scope>
</reference>
<evidence type="ECO:0000313" key="2">
    <source>
        <dbReference type="Proteomes" id="UP000499080"/>
    </source>
</evidence>
<dbReference type="AlphaFoldDB" id="A0A4Y2GW98"/>
<comment type="caution">
    <text evidence="1">The sequence shown here is derived from an EMBL/GenBank/DDBJ whole genome shotgun (WGS) entry which is preliminary data.</text>
</comment>
<proteinExistence type="predicted"/>
<gene>
    <name evidence="1" type="ORF">AVEN_29954_1</name>
</gene>
<dbReference type="EMBL" id="BGPR01001583">
    <property type="protein sequence ID" value="GBM57201.1"/>
    <property type="molecule type" value="Genomic_DNA"/>
</dbReference>
<dbReference type="Proteomes" id="UP000499080">
    <property type="component" value="Unassembled WGS sequence"/>
</dbReference>
<name>A0A4Y2GW98_ARAVE</name>
<keyword evidence="2" id="KW-1185">Reference proteome</keyword>
<accession>A0A4Y2GW98</accession>
<evidence type="ECO:0000313" key="1">
    <source>
        <dbReference type="EMBL" id="GBM57201.1"/>
    </source>
</evidence>